<feature type="transmembrane region" description="Helical" evidence="1">
    <location>
        <begin position="42"/>
        <end position="62"/>
    </location>
</feature>
<protein>
    <submittedName>
        <fullName evidence="2">Beta-carotene 15,15'-monooxygenase</fullName>
    </submittedName>
</protein>
<reference evidence="3" key="1">
    <citation type="journal article" date="2019" name="Int. J. Syst. Evol. Microbiol.">
        <title>The Global Catalogue of Microorganisms (GCM) 10K type strain sequencing project: providing services to taxonomists for standard genome sequencing and annotation.</title>
        <authorList>
            <consortium name="The Broad Institute Genomics Platform"/>
            <consortium name="The Broad Institute Genome Sequencing Center for Infectious Disease"/>
            <person name="Wu L."/>
            <person name="Ma J."/>
        </authorList>
    </citation>
    <scope>NUCLEOTIDE SEQUENCE [LARGE SCALE GENOMIC DNA]</scope>
    <source>
        <strain evidence="3">R28</strain>
    </source>
</reference>
<evidence type="ECO:0000313" key="2">
    <source>
        <dbReference type="EMBL" id="MFD2043021.1"/>
    </source>
</evidence>
<feature type="transmembrane region" description="Helical" evidence="1">
    <location>
        <begin position="98"/>
        <end position="123"/>
    </location>
</feature>
<keyword evidence="1" id="KW-1133">Transmembrane helix</keyword>
<accession>A0ABW4VWA5</accession>
<keyword evidence="1" id="KW-0812">Transmembrane</keyword>
<feature type="transmembrane region" description="Helical" evidence="1">
    <location>
        <begin position="192"/>
        <end position="213"/>
    </location>
</feature>
<feature type="transmembrane region" description="Helical" evidence="1">
    <location>
        <begin position="219"/>
        <end position="237"/>
    </location>
</feature>
<dbReference type="EMBL" id="JBHUHQ010000002">
    <property type="protein sequence ID" value="MFD2043021.1"/>
    <property type="molecule type" value="Genomic_DNA"/>
</dbReference>
<dbReference type="Proteomes" id="UP001597383">
    <property type="component" value="Unassembled WGS sequence"/>
</dbReference>
<proteinExistence type="predicted"/>
<comment type="caution">
    <text evidence="2">The sequence shown here is derived from an EMBL/GenBank/DDBJ whole genome shotgun (WGS) entry which is preliminary data.</text>
</comment>
<evidence type="ECO:0000256" key="1">
    <source>
        <dbReference type="SAM" id="Phobius"/>
    </source>
</evidence>
<keyword evidence="1" id="KW-0472">Membrane</keyword>
<dbReference type="RefSeq" id="WP_377554810.1">
    <property type="nucleotide sequence ID" value="NZ_JBHUHQ010000002.1"/>
</dbReference>
<organism evidence="2 3">
    <name type="scientific">Ornithinibacillus salinisoli</name>
    <dbReference type="NCBI Taxonomy" id="1848459"/>
    <lineage>
        <taxon>Bacteria</taxon>
        <taxon>Bacillati</taxon>
        <taxon>Bacillota</taxon>
        <taxon>Bacilli</taxon>
        <taxon>Bacillales</taxon>
        <taxon>Bacillaceae</taxon>
        <taxon>Ornithinibacillus</taxon>
    </lineage>
</organism>
<sequence>MVLKREFLRQAWLLFLFVVIGSNFMLYHTTFGASIIPKDSNAVVIGSIIDLSIISPILYVTWARKWNWKYIIMTMAVGLILVRFLIPMKYLEPFAPITWVGFAVEGLLVIIELLIVITLITYLPRIVQTVKQSTLPVLFSFHHAVTMKVKHSPIISVICSEMLLFYFAFACWKKHPHLNESTFTLHKKTSLIALQVMLIHAIIIETIGIHWWLHEWSPILSFILLVLNIYSVILLVGDIQAVRFNPVLVTDKKIYISLGLMKRMEIEWANVEKLIDDPKELQKKPTKETMEFIAKDLEKVLPTVILQLKQPTEASLLMGMKRKYSRVAIRVDEPGKFMELIKEKVKV</sequence>
<keyword evidence="3" id="KW-1185">Reference proteome</keyword>
<feature type="transmembrane region" description="Helical" evidence="1">
    <location>
        <begin position="12"/>
        <end position="30"/>
    </location>
</feature>
<feature type="transmembrane region" description="Helical" evidence="1">
    <location>
        <begin position="68"/>
        <end position="86"/>
    </location>
</feature>
<gene>
    <name evidence="2" type="ORF">ACFSJF_01690</name>
</gene>
<feature type="transmembrane region" description="Helical" evidence="1">
    <location>
        <begin position="154"/>
        <end position="172"/>
    </location>
</feature>
<name>A0ABW4VWA5_9BACI</name>
<evidence type="ECO:0000313" key="3">
    <source>
        <dbReference type="Proteomes" id="UP001597383"/>
    </source>
</evidence>